<dbReference type="InterPro" id="IPR011250">
    <property type="entry name" value="OMP/PagP_B-barrel"/>
</dbReference>
<evidence type="ECO:0000313" key="3">
    <source>
        <dbReference type="EMBL" id="EPR72911.1"/>
    </source>
</evidence>
<reference evidence="3 4" key="1">
    <citation type="journal article" date="2013" name="Genome Announc.">
        <title>Draft Genome Sequence of Winogradskyella psychrotolerans RS-3T, Isolated from the Marine Transect of Kongsfjorden, Ny-Alesund, Svalbard, Arctic Ocean.</title>
        <authorList>
            <person name="Kumar Pinnaka A."/>
            <person name="Ara S."/>
            <person name="Singh A."/>
            <person name="Shivaji S."/>
        </authorList>
    </citation>
    <scope>NUCLEOTIDE SEQUENCE [LARGE SCALE GENOMIC DNA]</scope>
    <source>
        <strain evidence="3 4">RS-3</strain>
    </source>
</reference>
<dbReference type="STRING" id="641526.ADIWIN_1999"/>
<evidence type="ECO:0000256" key="1">
    <source>
        <dbReference type="ARBA" id="ARBA00022729"/>
    </source>
</evidence>
<evidence type="ECO:0000313" key="4">
    <source>
        <dbReference type="Proteomes" id="UP000014962"/>
    </source>
</evidence>
<dbReference type="SUPFAM" id="SSF56925">
    <property type="entry name" value="OMPA-like"/>
    <property type="match status" value="1"/>
</dbReference>
<dbReference type="eggNOG" id="COG3637">
    <property type="taxonomic scope" value="Bacteria"/>
</dbReference>
<dbReference type="EMBL" id="ATMR01000097">
    <property type="protein sequence ID" value="EPR72911.1"/>
    <property type="molecule type" value="Genomic_DNA"/>
</dbReference>
<dbReference type="OrthoDB" id="1438113at2"/>
<name>S7VSA7_9FLAO</name>
<evidence type="ECO:0000259" key="2">
    <source>
        <dbReference type="Pfam" id="PF13505"/>
    </source>
</evidence>
<protein>
    <recommendedName>
        <fullName evidence="2">Outer membrane protein beta-barrel domain-containing protein</fullName>
    </recommendedName>
</protein>
<dbReference type="Gene3D" id="2.40.160.20">
    <property type="match status" value="1"/>
</dbReference>
<sequence>MFQKIALFLLCIVSIEGYSQESKFNIELSYPLTIDNNFVGKNYNGVIDIGLRFRFLELNTIYIGGSLHTGYLNNSKSERFQPIDVNLFTIQPRIFAELNLPNLPKLHPSLGVGYSMFVFKPVNNQPSLSPNTTYKSESESGVNINIGVAYDISNKILIQLQYDFVKIGVADDVPNITYNSNINILKIGLGYRF</sequence>
<feature type="domain" description="Outer membrane protein beta-barrel" evidence="2">
    <location>
        <begin position="7"/>
        <end position="193"/>
    </location>
</feature>
<proteinExistence type="predicted"/>
<dbReference type="InterPro" id="IPR027385">
    <property type="entry name" value="Beta-barrel_OMP"/>
</dbReference>
<gene>
    <name evidence="3" type="ORF">ADIWIN_1999</name>
</gene>
<keyword evidence="1" id="KW-0732">Signal</keyword>
<dbReference type="Pfam" id="PF13505">
    <property type="entry name" value="OMP_b-brl"/>
    <property type="match status" value="1"/>
</dbReference>
<organism evidence="3 4">
    <name type="scientific">Winogradskyella psychrotolerans RS-3</name>
    <dbReference type="NCBI Taxonomy" id="641526"/>
    <lineage>
        <taxon>Bacteria</taxon>
        <taxon>Pseudomonadati</taxon>
        <taxon>Bacteroidota</taxon>
        <taxon>Flavobacteriia</taxon>
        <taxon>Flavobacteriales</taxon>
        <taxon>Flavobacteriaceae</taxon>
        <taxon>Winogradskyella</taxon>
    </lineage>
</organism>
<dbReference type="RefSeq" id="WP_020894919.1">
    <property type="nucleotide sequence ID" value="NZ_ATMR01000097.1"/>
</dbReference>
<accession>S7VSA7</accession>
<dbReference type="AlphaFoldDB" id="S7VSA7"/>
<comment type="caution">
    <text evidence="3">The sequence shown here is derived from an EMBL/GenBank/DDBJ whole genome shotgun (WGS) entry which is preliminary data.</text>
</comment>
<dbReference type="Proteomes" id="UP000014962">
    <property type="component" value="Unassembled WGS sequence"/>
</dbReference>
<keyword evidence="4" id="KW-1185">Reference proteome</keyword>